<feature type="region of interest" description="Disordered" evidence="1">
    <location>
        <begin position="52"/>
        <end position="71"/>
    </location>
</feature>
<evidence type="ECO:0000313" key="3">
    <source>
        <dbReference type="Proteomes" id="UP000002624"/>
    </source>
</evidence>
<reference evidence="3" key="1">
    <citation type="submission" date="2009-05" db="EMBL/GenBank/DDBJ databases">
        <title>The genome sequence of Ajellomyces capsulatus strain H143.</title>
        <authorList>
            <person name="Champion M."/>
            <person name="Cuomo C.A."/>
            <person name="Ma L.-J."/>
            <person name="Henn M.R."/>
            <person name="Sil A."/>
            <person name="Goldman B."/>
            <person name="Young S.K."/>
            <person name="Kodira C.D."/>
            <person name="Zeng Q."/>
            <person name="Koehrsen M."/>
            <person name="Alvarado L."/>
            <person name="Berlin A.M."/>
            <person name="Borenstein D."/>
            <person name="Chen Z."/>
            <person name="Engels R."/>
            <person name="Freedman E."/>
            <person name="Gellesch M."/>
            <person name="Goldberg J."/>
            <person name="Griggs A."/>
            <person name="Gujja S."/>
            <person name="Heiman D.I."/>
            <person name="Hepburn T.A."/>
            <person name="Howarth C."/>
            <person name="Jen D."/>
            <person name="Larson L."/>
            <person name="Lewis B."/>
            <person name="Mehta T."/>
            <person name="Park D."/>
            <person name="Pearson M."/>
            <person name="Roberts A."/>
            <person name="Saif S."/>
            <person name="Shea T.D."/>
            <person name="Shenoy N."/>
            <person name="Sisk P."/>
            <person name="Stolte C."/>
            <person name="Sykes S."/>
            <person name="Walk T."/>
            <person name="White J."/>
            <person name="Yandava C."/>
            <person name="Klein B."/>
            <person name="McEwen J.G."/>
            <person name="Puccia R."/>
            <person name="Goldman G.H."/>
            <person name="Felipe M.S."/>
            <person name="Nino-Vega G."/>
            <person name="San-Blas G."/>
            <person name="Taylor J.W."/>
            <person name="Mendoza L."/>
            <person name="Galagan J.E."/>
            <person name="Nusbaum C."/>
            <person name="Birren B.W."/>
        </authorList>
    </citation>
    <scope>NUCLEOTIDE SEQUENCE [LARGE SCALE GENOMIC DNA]</scope>
    <source>
        <strain evidence="3">H143</strain>
    </source>
</reference>
<dbReference type="EMBL" id="GG692419">
    <property type="protein sequence ID" value="EER45762.1"/>
    <property type="molecule type" value="Genomic_DNA"/>
</dbReference>
<dbReference type="AlphaFoldDB" id="C6H420"/>
<evidence type="ECO:0000313" key="2">
    <source>
        <dbReference type="EMBL" id="EER45762.1"/>
    </source>
</evidence>
<gene>
    <name evidence="2" type="ORF">HCDG_01341</name>
</gene>
<sequence>MAVVDRMPGRLRVDHKVGVESCRRSRFQEPSSMFPRLVSRVVVTSHQVIHGASPYTTVPSNGRGRRGQEPFPDMLLTEYSRSQSKPRSPIKYEVLLRHFLDASCLDPNILA</sequence>
<dbReference type="OMA" id="KVGVESC"/>
<name>C6H420_AJECH</name>
<evidence type="ECO:0000256" key="1">
    <source>
        <dbReference type="SAM" id="MobiDB-lite"/>
    </source>
</evidence>
<protein>
    <submittedName>
        <fullName evidence="2">Uncharacterized protein</fullName>
    </submittedName>
</protein>
<accession>C6H420</accession>
<proteinExistence type="predicted"/>
<dbReference type="VEuPathDB" id="FungiDB:HCDG_01341"/>
<dbReference type="Proteomes" id="UP000002624">
    <property type="component" value="Unassembled WGS sequence"/>
</dbReference>
<dbReference type="HOGENOM" id="CLU_2222424_0_0_1"/>
<organism evidence="2 3">
    <name type="scientific">Ajellomyces capsulatus (strain H143)</name>
    <name type="common">Darling's disease fungus</name>
    <name type="synonym">Histoplasma capsulatum</name>
    <dbReference type="NCBI Taxonomy" id="544712"/>
    <lineage>
        <taxon>Eukaryota</taxon>
        <taxon>Fungi</taxon>
        <taxon>Dikarya</taxon>
        <taxon>Ascomycota</taxon>
        <taxon>Pezizomycotina</taxon>
        <taxon>Eurotiomycetes</taxon>
        <taxon>Eurotiomycetidae</taxon>
        <taxon>Onygenales</taxon>
        <taxon>Ajellomycetaceae</taxon>
        <taxon>Histoplasma</taxon>
    </lineage>
</organism>